<dbReference type="FunFam" id="3.40.50.300:FF:000644">
    <property type="entry name" value="GpmB, Fructose-2,6-bisphosphatase"/>
    <property type="match status" value="1"/>
</dbReference>
<dbReference type="PRINTS" id="PR00991">
    <property type="entry name" value="6PFRUCTKNASE"/>
</dbReference>
<keyword evidence="1" id="KW-0547">Nucleotide-binding</keyword>
<dbReference type="GO" id="GO:0006003">
    <property type="term" value="P:fructose 2,6-bisphosphate metabolic process"/>
    <property type="evidence" value="ECO:0007669"/>
    <property type="project" value="InterPro"/>
</dbReference>
<gene>
    <name evidence="4" type="ORF">K450DRAFT_270225</name>
</gene>
<dbReference type="GO" id="GO:0004331">
    <property type="term" value="F:fructose-2,6-bisphosphate 2-phosphatase activity"/>
    <property type="evidence" value="ECO:0007669"/>
    <property type="project" value="TreeGrafter"/>
</dbReference>
<dbReference type="Gene3D" id="3.40.50.300">
    <property type="entry name" value="P-loop containing nucleotide triphosphate hydrolases"/>
    <property type="match status" value="1"/>
</dbReference>
<dbReference type="GO" id="GO:0005829">
    <property type="term" value="C:cytosol"/>
    <property type="evidence" value="ECO:0007669"/>
    <property type="project" value="TreeGrafter"/>
</dbReference>
<organism evidence="4 5">
    <name type="scientific">Umbelopsis ramanniana AG</name>
    <dbReference type="NCBI Taxonomy" id="1314678"/>
    <lineage>
        <taxon>Eukaryota</taxon>
        <taxon>Fungi</taxon>
        <taxon>Fungi incertae sedis</taxon>
        <taxon>Mucoromycota</taxon>
        <taxon>Mucoromycotina</taxon>
        <taxon>Umbelopsidomycetes</taxon>
        <taxon>Umbelopsidales</taxon>
        <taxon>Umbelopsidaceae</taxon>
        <taxon>Umbelopsis</taxon>
    </lineage>
</organism>
<dbReference type="Pfam" id="PF00300">
    <property type="entry name" value="His_Phos_1"/>
    <property type="match status" value="1"/>
</dbReference>
<comment type="caution">
    <text evidence="4">The sequence shown here is derived from an EMBL/GenBank/DDBJ whole genome shotgun (WGS) entry which is preliminary data.</text>
</comment>
<reference evidence="4" key="1">
    <citation type="submission" date="2021-06" db="EMBL/GenBank/DDBJ databases">
        <authorList>
            <consortium name="DOE Joint Genome Institute"/>
            <person name="Mondo S.J."/>
            <person name="Amses K.R."/>
            <person name="Simmons D.R."/>
            <person name="Longcore J.E."/>
            <person name="Seto K."/>
            <person name="Alves G.H."/>
            <person name="Bonds A.E."/>
            <person name="Quandt C.A."/>
            <person name="Davis W.J."/>
            <person name="Chang Y."/>
            <person name="Letcher P.M."/>
            <person name="Powell M.J."/>
            <person name="Kuo A."/>
            <person name="Labutti K."/>
            <person name="Pangilinan J."/>
            <person name="Andreopoulos W."/>
            <person name="Tritt A."/>
            <person name="Riley R."/>
            <person name="Hundley H."/>
            <person name="Johnson J."/>
            <person name="Lipzen A."/>
            <person name="Barry K."/>
            <person name="Berbee M.L."/>
            <person name="Buchler N.E."/>
            <person name="Grigoriev I.V."/>
            <person name="Spatafora J.W."/>
            <person name="Stajich J.E."/>
            <person name="James T.Y."/>
        </authorList>
    </citation>
    <scope>NUCLEOTIDE SEQUENCE</scope>
    <source>
        <strain evidence="4">AG</strain>
    </source>
</reference>
<protein>
    <recommendedName>
        <fullName evidence="3">6-phosphofructo-2-kinase domain-containing protein</fullName>
    </recommendedName>
</protein>
<dbReference type="Gene3D" id="3.40.50.1240">
    <property type="entry name" value="Phosphoglycerate mutase-like"/>
    <property type="match status" value="1"/>
</dbReference>
<dbReference type="RefSeq" id="XP_051446365.1">
    <property type="nucleotide sequence ID" value="XM_051592956.1"/>
</dbReference>
<dbReference type="InterPro" id="IPR027417">
    <property type="entry name" value="P-loop_NTPase"/>
</dbReference>
<dbReference type="InterPro" id="IPR029033">
    <property type="entry name" value="His_PPase_superfam"/>
</dbReference>
<dbReference type="EMBL" id="MU620906">
    <property type="protein sequence ID" value="KAI8581361.1"/>
    <property type="molecule type" value="Genomic_DNA"/>
</dbReference>
<dbReference type="Proteomes" id="UP001206595">
    <property type="component" value="Unassembled WGS sequence"/>
</dbReference>
<sequence>MAAQLYKTDSGRLFHAGAIAIVTVGLPARGKTHVARSLCRYMRWLGVTTKVFSVGNYRRDRLGSMPNSWFDPNNKSAKADRIKIANDCLEDLIKWITVDGGQVAVYDANSESAERRQYIFDRLNEEQIHPVFIESICNKPEVIQANIRSVKISSPDYIGWDPEQAVKDFEQRIEQHMATYETMTDLSQPFVKLMNVGEQIIVNNVHGYLQSRLVFYLMNLHIQPRTIYFARPGPSMNDMRYKEDPDLAPEGHEYAEALKDFLLSYRARQRQINAKEEDKRPLNVWTSARKRSKQTALHFAEEGIIIRQQTTLTQINPGECDGLTPEEIKEKFPDEIVKAQKEPYTHRFPRAESYHDLAVRLESVIMELEREKNDVLIIAHDSVLRCLYAYLFDRTEDEIPRIPIPRNTLIEVTPTAYGAKESRMQFIETDHSPHYEFEH</sequence>
<dbReference type="PANTHER" id="PTHR10606:SF39">
    <property type="entry name" value="6-PHOSPHOFRUCTO-2-KINASE_FRUCTOSE-2,6-BISPHOSPHATASE YLR345W-RELATED"/>
    <property type="match status" value="1"/>
</dbReference>
<dbReference type="SUPFAM" id="SSF53254">
    <property type="entry name" value="Phosphoglycerate mutase-like"/>
    <property type="match status" value="1"/>
</dbReference>
<dbReference type="GeneID" id="75918298"/>
<evidence type="ECO:0000256" key="1">
    <source>
        <dbReference type="ARBA" id="ARBA00022741"/>
    </source>
</evidence>
<dbReference type="AlphaFoldDB" id="A0AAD5ECF1"/>
<evidence type="ECO:0000313" key="5">
    <source>
        <dbReference type="Proteomes" id="UP001206595"/>
    </source>
</evidence>
<dbReference type="GO" id="GO:0005524">
    <property type="term" value="F:ATP binding"/>
    <property type="evidence" value="ECO:0007669"/>
    <property type="project" value="UniProtKB-KW"/>
</dbReference>
<dbReference type="CDD" id="cd07067">
    <property type="entry name" value="HP_PGM_like"/>
    <property type="match status" value="1"/>
</dbReference>
<name>A0AAD5ECF1_UMBRA</name>
<reference evidence="4" key="2">
    <citation type="journal article" date="2022" name="Proc. Natl. Acad. Sci. U.S.A.">
        <title>Diploid-dominant life cycles characterize the early evolution of Fungi.</title>
        <authorList>
            <person name="Amses K.R."/>
            <person name="Simmons D.R."/>
            <person name="Longcore J.E."/>
            <person name="Mondo S.J."/>
            <person name="Seto K."/>
            <person name="Jeronimo G.H."/>
            <person name="Bonds A.E."/>
            <person name="Quandt C.A."/>
            <person name="Davis W.J."/>
            <person name="Chang Y."/>
            <person name="Federici B.A."/>
            <person name="Kuo A."/>
            <person name="LaButti K."/>
            <person name="Pangilinan J."/>
            <person name="Andreopoulos W."/>
            <person name="Tritt A."/>
            <person name="Riley R."/>
            <person name="Hundley H."/>
            <person name="Johnson J."/>
            <person name="Lipzen A."/>
            <person name="Barry K."/>
            <person name="Lang B.F."/>
            <person name="Cuomo C.A."/>
            <person name="Buchler N.E."/>
            <person name="Grigoriev I.V."/>
            <person name="Spatafora J.W."/>
            <person name="Stajich J.E."/>
            <person name="James T.Y."/>
        </authorList>
    </citation>
    <scope>NUCLEOTIDE SEQUENCE</scope>
    <source>
        <strain evidence="4">AG</strain>
    </source>
</reference>
<dbReference type="InterPro" id="IPR013078">
    <property type="entry name" value="His_Pase_superF_clade-1"/>
</dbReference>
<dbReference type="GO" id="GO:0003873">
    <property type="term" value="F:6-phosphofructo-2-kinase activity"/>
    <property type="evidence" value="ECO:0007669"/>
    <property type="project" value="InterPro"/>
</dbReference>
<keyword evidence="2" id="KW-0067">ATP-binding</keyword>
<dbReference type="Pfam" id="PF01591">
    <property type="entry name" value="6PF2K"/>
    <property type="match status" value="1"/>
</dbReference>
<evidence type="ECO:0000313" key="4">
    <source>
        <dbReference type="EMBL" id="KAI8581361.1"/>
    </source>
</evidence>
<keyword evidence="5" id="KW-1185">Reference proteome</keyword>
<dbReference type="InterPro" id="IPR003094">
    <property type="entry name" value="6Pfruct_kin"/>
</dbReference>
<accession>A0AAD5ECF1</accession>
<feature type="domain" description="6-phosphofructo-2-kinase" evidence="3">
    <location>
        <begin position="8"/>
        <end position="224"/>
    </location>
</feature>
<dbReference type="GO" id="GO:0006000">
    <property type="term" value="P:fructose metabolic process"/>
    <property type="evidence" value="ECO:0007669"/>
    <property type="project" value="InterPro"/>
</dbReference>
<evidence type="ECO:0000256" key="2">
    <source>
        <dbReference type="ARBA" id="ARBA00022840"/>
    </source>
</evidence>
<dbReference type="SMART" id="SM00855">
    <property type="entry name" value="PGAM"/>
    <property type="match status" value="1"/>
</dbReference>
<dbReference type="InterPro" id="IPR013079">
    <property type="entry name" value="6Phosfructo_kin"/>
</dbReference>
<dbReference type="SUPFAM" id="SSF52540">
    <property type="entry name" value="P-loop containing nucleoside triphosphate hydrolases"/>
    <property type="match status" value="1"/>
</dbReference>
<dbReference type="PIRSF" id="PIRSF000709">
    <property type="entry name" value="6PFK_2-Ptase"/>
    <property type="match status" value="1"/>
</dbReference>
<evidence type="ECO:0000259" key="3">
    <source>
        <dbReference type="Pfam" id="PF01591"/>
    </source>
</evidence>
<dbReference type="PANTHER" id="PTHR10606">
    <property type="entry name" value="6-PHOSPHOFRUCTO-2-KINASE/FRUCTOSE-2,6-BISPHOSPHATASE"/>
    <property type="match status" value="1"/>
</dbReference>
<proteinExistence type="predicted"/>